<feature type="chain" id="PRO_5045380115" evidence="1">
    <location>
        <begin position="28"/>
        <end position="456"/>
    </location>
</feature>
<keyword evidence="1" id="KW-0732">Signal</keyword>
<feature type="signal peptide" evidence="1">
    <location>
        <begin position="1"/>
        <end position="27"/>
    </location>
</feature>
<dbReference type="SUPFAM" id="SSF53850">
    <property type="entry name" value="Periplasmic binding protein-like II"/>
    <property type="match status" value="1"/>
</dbReference>
<dbReference type="EMBL" id="JBHUOP010000003">
    <property type="protein sequence ID" value="MFD2840474.1"/>
    <property type="molecule type" value="Genomic_DNA"/>
</dbReference>
<reference evidence="3" key="1">
    <citation type="journal article" date="2019" name="Int. J. Syst. Evol. Microbiol.">
        <title>The Global Catalogue of Microorganisms (GCM) 10K type strain sequencing project: providing services to taxonomists for standard genome sequencing and annotation.</title>
        <authorList>
            <consortium name="The Broad Institute Genomics Platform"/>
            <consortium name="The Broad Institute Genome Sequencing Center for Infectious Disease"/>
            <person name="Wu L."/>
            <person name="Ma J."/>
        </authorList>
    </citation>
    <scope>NUCLEOTIDE SEQUENCE [LARGE SCALE GENOMIC DNA]</scope>
    <source>
        <strain evidence="3">KCTC 33576</strain>
    </source>
</reference>
<dbReference type="RefSeq" id="WP_377466324.1">
    <property type="nucleotide sequence ID" value="NZ_JBHUOP010000003.1"/>
</dbReference>
<gene>
    <name evidence="2" type="ORF">ACFSYH_07790</name>
</gene>
<sequence>MNSKNRLTRTKAVAATLALTLSIGTLAACGGSDDANPGGNSNPGGEAEITAADMEAALEEGGDLTWWTWVGWSEVQAKAFTDKYPNVNIDVVNVGTGGEEYTQIENALQAGSGAPDIAQIEYFAIPQFALSEGLLDLKQFGFGDLEDKFTASTWAQTSVNEGLYGLPQDSGPIVMMYNAELFEKHSVEVPTTWDEYIAAAETLKKADSTIYMNNEVGGPVSLPLVWAFGGNPFKIEGNNISINTSDQGSSDWAETWNKLVDIDAVSDIATWSTDWWTALGNDSIATVLSGAWMPGIFENSLPDAAGKWRVAPLPTMDGTPITGENGGSSMAITSQTKNPVLAAAFLKWLTTEQESVDLFLESGGFPATTADLSNQEFADKTWDFYGGQKVNQVSIEASNSVSTNWSFLPYQIYAYTVFGDTVGQSFVNRTDFKEGLAAWQETLVTFGNQQGFTVNK</sequence>
<dbReference type="Pfam" id="PF01547">
    <property type="entry name" value="SBP_bac_1"/>
    <property type="match status" value="1"/>
</dbReference>
<dbReference type="PANTHER" id="PTHR43649:SF14">
    <property type="entry name" value="BLR3389 PROTEIN"/>
    <property type="match status" value="1"/>
</dbReference>
<evidence type="ECO:0000256" key="1">
    <source>
        <dbReference type="SAM" id="SignalP"/>
    </source>
</evidence>
<evidence type="ECO:0000313" key="2">
    <source>
        <dbReference type="EMBL" id="MFD2840474.1"/>
    </source>
</evidence>
<comment type="caution">
    <text evidence="2">The sequence shown here is derived from an EMBL/GenBank/DDBJ whole genome shotgun (WGS) entry which is preliminary data.</text>
</comment>
<name>A0ABW5XHA0_9MICO</name>
<dbReference type="CDD" id="cd13585">
    <property type="entry name" value="PBP2_TMBP_like"/>
    <property type="match status" value="1"/>
</dbReference>
<dbReference type="Proteomes" id="UP001597391">
    <property type="component" value="Unassembled WGS sequence"/>
</dbReference>
<dbReference type="PANTHER" id="PTHR43649">
    <property type="entry name" value="ARABINOSE-BINDING PROTEIN-RELATED"/>
    <property type="match status" value="1"/>
</dbReference>
<dbReference type="Gene3D" id="3.40.190.10">
    <property type="entry name" value="Periplasmic binding protein-like II"/>
    <property type="match status" value="1"/>
</dbReference>
<proteinExistence type="predicted"/>
<accession>A0ABW5XHA0</accession>
<dbReference type="InterPro" id="IPR006059">
    <property type="entry name" value="SBP"/>
</dbReference>
<dbReference type="InterPro" id="IPR050490">
    <property type="entry name" value="Bact_solute-bd_prot1"/>
</dbReference>
<organism evidence="2 3">
    <name type="scientific">Populibacterium corticicola</name>
    <dbReference type="NCBI Taxonomy" id="1812826"/>
    <lineage>
        <taxon>Bacteria</taxon>
        <taxon>Bacillati</taxon>
        <taxon>Actinomycetota</taxon>
        <taxon>Actinomycetes</taxon>
        <taxon>Micrococcales</taxon>
        <taxon>Jonesiaceae</taxon>
        <taxon>Populibacterium</taxon>
    </lineage>
</organism>
<evidence type="ECO:0000313" key="3">
    <source>
        <dbReference type="Proteomes" id="UP001597391"/>
    </source>
</evidence>
<dbReference type="PROSITE" id="PS51257">
    <property type="entry name" value="PROKAR_LIPOPROTEIN"/>
    <property type="match status" value="1"/>
</dbReference>
<protein>
    <submittedName>
        <fullName evidence="2">ABC transporter substrate-binding protein</fullName>
    </submittedName>
</protein>
<keyword evidence="3" id="KW-1185">Reference proteome</keyword>